<evidence type="ECO:0000313" key="2">
    <source>
        <dbReference type="Proteomes" id="UP000177698"/>
    </source>
</evidence>
<proteinExistence type="predicted"/>
<organism evidence="1 2">
    <name type="scientific">Candidatus Roizmanbacteria bacterium RIFCSPLOWO2_01_FULL_37_12</name>
    <dbReference type="NCBI Taxonomy" id="1802056"/>
    <lineage>
        <taxon>Bacteria</taxon>
        <taxon>Candidatus Roizmaniibacteriota</taxon>
    </lineage>
</organism>
<name>A0A1F7IDQ1_9BACT</name>
<evidence type="ECO:0008006" key="3">
    <source>
        <dbReference type="Google" id="ProtNLM"/>
    </source>
</evidence>
<dbReference type="STRING" id="1802056.A2954_00655"/>
<dbReference type="AlphaFoldDB" id="A0A1F7IDQ1"/>
<accession>A0A1F7IDQ1</accession>
<protein>
    <recommendedName>
        <fullName evidence="3">Transglutaminase-like domain-containing protein</fullName>
    </recommendedName>
</protein>
<comment type="caution">
    <text evidence="1">The sequence shown here is derived from an EMBL/GenBank/DDBJ whole genome shotgun (WGS) entry which is preliminary data.</text>
</comment>
<reference evidence="1 2" key="1">
    <citation type="journal article" date="2016" name="Nat. Commun.">
        <title>Thousands of microbial genomes shed light on interconnected biogeochemical processes in an aquifer system.</title>
        <authorList>
            <person name="Anantharaman K."/>
            <person name="Brown C.T."/>
            <person name="Hug L.A."/>
            <person name="Sharon I."/>
            <person name="Castelle C.J."/>
            <person name="Probst A.J."/>
            <person name="Thomas B.C."/>
            <person name="Singh A."/>
            <person name="Wilkins M.J."/>
            <person name="Karaoz U."/>
            <person name="Brodie E.L."/>
            <person name="Williams K.H."/>
            <person name="Hubbard S.S."/>
            <person name="Banfield J.F."/>
        </authorList>
    </citation>
    <scope>NUCLEOTIDE SEQUENCE [LARGE SCALE GENOMIC DNA]</scope>
</reference>
<gene>
    <name evidence="1" type="ORF">A2954_00655</name>
</gene>
<dbReference type="EMBL" id="MGAG01000011">
    <property type="protein sequence ID" value="OGK41497.1"/>
    <property type="molecule type" value="Genomic_DNA"/>
</dbReference>
<evidence type="ECO:0000313" key="1">
    <source>
        <dbReference type="EMBL" id="OGK41497.1"/>
    </source>
</evidence>
<dbReference type="Gene3D" id="3.10.620.30">
    <property type="match status" value="1"/>
</dbReference>
<dbReference type="Proteomes" id="UP000177698">
    <property type="component" value="Unassembled WGS sequence"/>
</dbReference>
<sequence>MTPMGEIKGTTEEFMPRGFHFLSCKVSKLKISLIKVNLIEVEVTFILKGNKTIPESIYFGEKWKLHHLDNLLKEAQRKVTYAMGPIFTTFTHAGLRVIPESIRLEIENKNILIFVNDTAELIGLPDCFPPLTDNPKPSNEKHTFFSAKSAVFYSPLLLNREYKINYKIEAINYYYELGFLFPYRYVTIENLNINSQTSFELAGRKIRLMEPFRRDKFPKRQEYEWYRHKHIPSNLPPAIISADPFRNQSMLGESFKSERTISESENLNITLRDYSALQTLFLLKKSNSLELISIVDITDSPIPVRIYEQLQALPKYRDFLISFDIFNISEKQLDLELSSKIKGYTDTAITNVTLPPYGPNTSKHLLIPQVPKLKRGILSKISNSTSATLEFKIIKKIGSRRIIIERGTKIIKLLPQDLFIRSIKDPKTSNLYDLSKMLGAWITPSDSQGLLDKTRAEAANFHPEGILEGEQGNTTLENKSTQIKAIFDYLNKKVKIKYVNQPFTFDFKAGGQRIITPEKVLKIKAGNCIDLVILFSSLMEGLGITPLIFIMPGHAFLGWGNKYKTSEMGFLECTCLGMLDPQTGQKYTFEKAFDIAKRNFIKEFLYKGEENYLPIHSISIPSNKGYIVDLDEIRKEGIFRTN</sequence>